<evidence type="ECO:0000313" key="7">
    <source>
        <dbReference type="Proteomes" id="UP000789524"/>
    </source>
</evidence>
<evidence type="ECO:0000256" key="3">
    <source>
        <dbReference type="PROSITE-ProRule" id="PRU00176"/>
    </source>
</evidence>
<dbReference type="InterPro" id="IPR035979">
    <property type="entry name" value="RBD_domain_sf"/>
</dbReference>
<feature type="domain" description="RRM" evidence="5">
    <location>
        <begin position="703"/>
        <end position="781"/>
    </location>
</feature>
<evidence type="ECO:0000313" key="6">
    <source>
        <dbReference type="EMBL" id="CAG9578121.1"/>
    </source>
</evidence>
<keyword evidence="1" id="KW-0677">Repeat</keyword>
<proteinExistence type="predicted"/>
<evidence type="ECO:0000259" key="5">
    <source>
        <dbReference type="PROSITE" id="PS50102"/>
    </source>
</evidence>
<dbReference type="FunFam" id="3.30.70.330:FF:000069">
    <property type="entry name" value="CUGBP Elav-like family member 5 isoform X1"/>
    <property type="match status" value="1"/>
</dbReference>
<reference evidence="6" key="1">
    <citation type="submission" date="2021-09" db="EMBL/GenBank/DDBJ databases">
        <authorList>
            <person name="Martin H S."/>
        </authorList>
    </citation>
    <scope>NUCLEOTIDE SEQUENCE</scope>
</reference>
<dbReference type="EMBL" id="CAKASE010000077">
    <property type="protein sequence ID" value="CAG9578121.1"/>
    <property type="molecule type" value="Genomic_DNA"/>
</dbReference>
<evidence type="ECO:0000256" key="4">
    <source>
        <dbReference type="SAM" id="MobiDB-lite"/>
    </source>
</evidence>
<dbReference type="Proteomes" id="UP000789524">
    <property type="component" value="Unassembled WGS sequence"/>
</dbReference>
<feature type="region of interest" description="Disordered" evidence="4">
    <location>
        <begin position="241"/>
        <end position="285"/>
    </location>
</feature>
<dbReference type="Pfam" id="PF00076">
    <property type="entry name" value="RRM_1"/>
    <property type="match status" value="2"/>
</dbReference>
<dbReference type="PROSITE" id="PS50102">
    <property type="entry name" value="RRM"/>
    <property type="match status" value="2"/>
</dbReference>
<evidence type="ECO:0000256" key="2">
    <source>
        <dbReference type="ARBA" id="ARBA00022884"/>
    </source>
</evidence>
<organism evidence="6 7">
    <name type="scientific">Danaus chrysippus</name>
    <name type="common">African queen</name>
    <dbReference type="NCBI Taxonomy" id="151541"/>
    <lineage>
        <taxon>Eukaryota</taxon>
        <taxon>Metazoa</taxon>
        <taxon>Ecdysozoa</taxon>
        <taxon>Arthropoda</taxon>
        <taxon>Hexapoda</taxon>
        <taxon>Insecta</taxon>
        <taxon>Pterygota</taxon>
        <taxon>Neoptera</taxon>
        <taxon>Endopterygota</taxon>
        <taxon>Lepidoptera</taxon>
        <taxon>Glossata</taxon>
        <taxon>Ditrysia</taxon>
        <taxon>Papilionoidea</taxon>
        <taxon>Nymphalidae</taxon>
        <taxon>Danainae</taxon>
        <taxon>Danaini</taxon>
        <taxon>Danaina</taxon>
        <taxon>Danaus</taxon>
        <taxon>Anosia</taxon>
    </lineage>
</organism>
<feature type="compositionally biased region" description="Polar residues" evidence="4">
    <location>
        <begin position="241"/>
        <end position="254"/>
    </location>
</feature>
<dbReference type="GO" id="GO:0003723">
    <property type="term" value="F:RNA binding"/>
    <property type="evidence" value="ECO:0007669"/>
    <property type="project" value="UniProtKB-UniRule"/>
</dbReference>
<dbReference type="SUPFAM" id="SSF54928">
    <property type="entry name" value="RNA-binding domain, RBD"/>
    <property type="match status" value="2"/>
</dbReference>
<dbReference type="Gene3D" id="3.30.70.330">
    <property type="match status" value="3"/>
</dbReference>
<dbReference type="SMART" id="SM00360">
    <property type="entry name" value="RRM"/>
    <property type="match status" value="2"/>
</dbReference>
<dbReference type="CDD" id="cd12639">
    <property type="entry name" value="RRM3_CELF3_4_5_6"/>
    <property type="match status" value="1"/>
</dbReference>
<gene>
    <name evidence="6" type="ORF">DCHRY22_LOCUS12607</name>
</gene>
<dbReference type="PANTHER" id="PTHR24012">
    <property type="entry name" value="RNA BINDING PROTEIN"/>
    <property type="match status" value="1"/>
</dbReference>
<keyword evidence="2 3" id="KW-0694">RNA-binding</keyword>
<feature type="domain" description="RRM" evidence="5">
    <location>
        <begin position="24"/>
        <end position="64"/>
    </location>
</feature>
<evidence type="ECO:0000256" key="1">
    <source>
        <dbReference type="ARBA" id="ARBA00022737"/>
    </source>
</evidence>
<sequence length="788" mass="86006">MKSTVQMNRAIQVKPADSENRGDRKLFVGMLSKQQTEEDVRQLFTPFGTIEECSILRGPDGASKEQIEEASSLLFESIPVEHRKTSRKGKGKEARTLYDIISLLKRTEPDILPVYVARNLEILPPIGVDHLDISKLLKDLTMVQAEIKNIKASYVTKDQLQEVKKECLGSKSASPPFSAVKVNMRRGAYRNSGPMGLSLNDTIISNSGEQMECDIQSQKSCELNKYRSLIITNHAEGMSLKSSENITADRSGSSGDRWDPAERGSGGGKDASLRSPAPTEANPSVDVNALNNIQSANTLSFAEVMNSDGEWKLVQRRKHNTKMYRYLGCAFVKFSSHQEAQAAITSLHGSQTMPRTLNTMGQLELEFTNTRGLSDAHVVAQPRDTISFDLLLGGLRPRNVKRFLGDFSTKSVQRNLFRTINGQGGIVPDFNMAIVLVASVRFTCLRADACIFKDAWASFSEVLYALLMFTFTSQPIKSGASSSLVVKFADTEKERQLRRMQQMAGNMSLLNPFVFNQFGAYGTYAQVITEQVDLQQQAALMVAATAQGYISPMTALASHALNGMANSVVPATSDNFTGLAIGTGGGQPLNGALPSLPSPTMPGFNMAAQTNGQPPPQEAVYTNGIHQTFTGPVPVTAQGIPNGEAALQHAAYPSMQPFPGVAYPAVYGQFPQPIPPPMSTIAPAQREDFLVFPGCSISGPEGCNLFIYHLPQEFGDAELMQMFLPFGNVISSKVFIDRATNQSKCFGFVSFDNPTSAQAAIQAMNGFQIGMKRLKVQLKRPKDANRPY</sequence>
<comment type="caution">
    <text evidence="6">The sequence shown here is derived from an EMBL/GenBank/DDBJ whole genome shotgun (WGS) entry which is preliminary data.</text>
</comment>
<dbReference type="OrthoDB" id="410044at2759"/>
<dbReference type="InterPro" id="IPR012677">
    <property type="entry name" value="Nucleotide-bd_a/b_plait_sf"/>
</dbReference>
<accession>A0A8J2QZ58</accession>
<dbReference type="InterPro" id="IPR000504">
    <property type="entry name" value="RRM_dom"/>
</dbReference>
<protein>
    <submittedName>
        <fullName evidence="6">(African queen) hypothetical protein</fullName>
    </submittedName>
</protein>
<keyword evidence="7" id="KW-1185">Reference proteome</keyword>
<dbReference type="AlphaFoldDB" id="A0A8J2QZ58"/>
<name>A0A8J2QZ58_9NEOP</name>